<evidence type="ECO:0000313" key="5">
    <source>
        <dbReference type="Proteomes" id="UP000251889"/>
    </source>
</evidence>
<dbReference type="Proteomes" id="UP000251889">
    <property type="component" value="Unassembled WGS sequence"/>
</dbReference>
<proteinExistence type="predicted"/>
<dbReference type="AlphaFoldDB" id="A0A364Y2K0"/>
<keyword evidence="5" id="KW-1185">Reference proteome</keyword>
<accession>A0A364Y2K0</accession>
<dbReference type="PANTHER" id="PTHR43158:SF2">
    <property type="entry name" value="SKFA PEPTIDE EXPORT ATP-BINDING PROTEIN SKFE"/>
    <property type="match status" value="1"/>
</dbReference>
<comment type="caution">
    <text evidence="4">The sequence shown here is derived from an EMBL/GenBank/DDBJ whole genome shotgun (WGS) entry which is preliminary data.</text>
</comment>
<evidence type="ECO:0000259" key="3">
    <source>
        <dbReference type="PROSITE" id="PS50893"/>
    </source>
</evidence>
<evidence type="ECO:0000256" key="1">
    <source>
        <dbReference type="ARBA" id="ARBA00022741"/>
    </source>
</evidence>
<dbReference type="SMART" id="SM00382">
    <property type="entry name" value="AAA"/>
    <property type="match status" value="2"/>
</dbReference>
<protein>
    <recommendedName>
        <fullName evidence="3">ABC transporter domain-containing protein</fullName>
    </recommendedName>
</protein>
<dbReference type="InterPro" id="IPR003593">
    <property type="entry name" value="AAA+_ATPase"/>
</dbReference>
<dbReference type="SUPFAM" id="SSF52540">
    <property type="entry name" value="P-loop containing nucleoside triphosphate hydrolases"/>
    <property type="match status" value="2"/>
</dbReference>
<dbReference type="PANTHER" id="PTHR43158">
    <property type="entry name" value="SKFA PEPTIDE EXPORT ATP-BINDING PROTEIN SKFE"/>
    <property type="match status" value="1"/>
</dbReference>
<sequence>MYFAAMITFHDVTISSRGQIRLKDFNLIIEDNHHYIIRGSNGSGKTTLLESIAGIVHATSGTVEYSFIGSDLTWDERFYLRKQHIHYIPTHALQSTLSTHPEFFYQQRYYTIGDVQLPTVQDFLGAESKFDASTFPASFNIGQLLPLELTRLSNGQLKKVLIIRALMKNIPKVLLLDYPLDGLDSQSRQDLCDFIDHMAKSFSIQVIMTDHGDQLPKIIDRQIVLDKFCVIDNSAYEVEPERAEPTIPKNQQTALNNDKPIVEMQGVRIKYGKHTIIDNLNWKINEGERWALTGRNGSGKTTIFSLIYADHPMAYSEKVFLFGKRRGSGESMWDIKKRITYLGPEQLHYFNAATVSKTARQFLLEEKPSSIEVLLDHFNAHTFIDLPVKDLSSGQLQLLLLMKSFIAPKDLLLLDEPFQFLDNESKTKLNSFLSSQLKAGVTMVMITHDIRDVEHWTQFRLHLQ</sequence>
<dbReference type="CDD" id="cd00267">
    <property type="entry name" value="ABC_ATPase"/>
    <property type="match status" value="1"/>
</dbReference>
<reference evidence="4 5" key="1">
    <citation type="submission" date="2018-06" db="EMBL/GenBank/DDBJ databases">
        <title>Chryseolinea flavus sp. nov., a member of the phylum Bacteroidetes isolated from soil.</title>
        <authorList>
            <person name="Li Y."/>
            <person name="Wang J."/>
        </authorList>
    </citation>
    <scope>NUCLEOTIDE SEQUENCE [LARGE SCALE GENOMIC DNA]</scope>
    <source>
        <strain evidence="4 5">SDU1-6</strain>
    </source>
</reference>
<dbReference type="Pfam" id="PF00005">
    <property type="entry name" value="ABC_tran"/>
    <property type="match status" value="2"/>
</dbReference>
<dbReference type="PROSITE" id="PS50893">
    <property type="entry name" value="ABC_TRANSPORTER_2"/>
    <property type="match status" value="2"/>
</dbReference>
<feature type="domain" description="ABC transporter" evidence="3">
    <location>
        <begin position="262"/>
        <end position="463"/>
    </location>
</feature>
<evidence type="ECO:0000313" key="4">
    <source>
        <dbReference type="EMBL" id="RAW00006.1"/>
    </source>
</evidence>
<dbReference type="Gene3D" id="3.40.50.300">
    <property type="entry name" value="P-loop containing nucleotide triphosphate hydrolases"/>
    <property type="match status" value="2"/>
</dbReference>
<keyword evidence="2" id="KW-0067">ATP-binding</keyword>
<feature type="domain" description="ABC transporter" evidence="3">
    <location>
        <begin position="7"/>
        <end position="252"/>
    </location>
</feature>
<organism evidence="4 5">
    <name type="scientific">Pseudochryseolinea flava</name>
    <dbReference type="NCBI Taxonomy" id="2059302"/>
    <lineage>
        <taxon>Bacteria</taxon>
        <taxon>Pseudomonadati</taxon>
        <taxon>Bacteroidota</taxon>
        <taxon>Cytophagia</taxon>
        <taxon>Cytophagales</taxon>
        <taxon>Fulvivirgaceae</taxon>
        <taxon>Pseudochryseolinea</taxon>
    </lineage>
</organism>
<evidence type="ECO:0000256" key="2">
    <source>
        <dbReference type="ARBA" id="ARBA00022840"/>
    </source>
</evidence>
<dbReference type="GO" id="GO:0016887">
    <property type="term" value="F:ATP hydrolysis activity"/>
    <property type="evidence" value="ECO:0007669"/>
    <property type="project" value="InterPro"/>
</dbReference>
<gene>
    <name evidence="4" type="ORF">DQQ10_15725</name>
</gene>
<keyword evidence="1" id="KW-0547">Nucleotide-binding</keyword>
<dbReference type="GO" id="GO:0005524">
    <property type="term" value="F:ATP binding"/>
    <property type="evidence" value="ECO:0007669"/>
    <property type="project" value="UniProtKB-KW"/>
</dbReference>
<name>A0A364Y2K0_9BACT</name>
<dbReference type="InterPro" id="IPR003439">
    <property type="entry name" value="ABC_transporter-like_ATP-bd"/>
</dbReference>
<dbReference type="InterPro" id="IPR027417">
    <property type="entry name" value="P-loop_NTPase"/>
</dbReference>
<dbReference type="EMBL" id="QMFY01000008">
    <property type="protein sequence ID" value="RAW00006.1"/>
    <property type="molecule type" value="Genomic_DNA"/>
</dbReference>